<dbReference type="Pfam" id="PF12833">
    <property type="entry name" value="HTH_18"/>
    <property type="match status" value="1"/>
</dbReference>
<organism evidence="5 6">
    <name type="scientific">Mesorhizobium escarrei</name>
    <dbReference type="NCBI Taxonomy" id="666018"/>
    <lineage>
        <taxon>Bacteria</taxon>
        <taxon>Pseudomonadati</taxon>
        <taxon>Pseudomonadota</taxon>
        <taxon>Alphaproteobacteria</taxon>
        <taxon>Hyphomicrobiales</taxon>
        <taxon>Phyllobacteriaceae</taxon>
        <taxon>Mesorhizobium</taxon>
    </lineage>
</organism>
<dbReference type="InterPro" id="IPR050204">
    <property type="entry name" value="AraC_XylS_family_regulators"/>
</dbReference>
<keyword evidence="6" id="KW-1185">Reference proteome</keyword>
<accession>A0ABN8K2R6</accession>
<dbReference type="Gene3D" id="1.10.10.60">
    <property type="entry name" value="Homeodomain-like"/>
    <property type="match status" value="1"/>
</dbReference>
<dbReference type="EMBL" id="CAKXZT010000139">
    <property type="protein sequence ID" value="CAH2404588.1"/>
    <property type="molecule type" value="Genomic_DNA"/>
</dbReference>
<proteinExistence type="predicted"/>
<evidence type="ECO:0000256" key="3">
    <source>
        <dbReference type="ARBA" id="ARBA00023163"/>
    </source>
</evidence>
<dbReference type="SUPFAM" id="SSF46689">
    <property type="entry name" value="Homeodomain-like"/>
    <property type="match status" value="2"/>
</dbReference>
<comment type="caution">
    <text evidence="5">The sequence shown here is derived from an EMBL/GenBank/DDBJ whole genome shotgun (WGS) entry which is preliminary data.</text>
</comment>
<evidence type="ECO:0000313" key="5">
    <source>
        <dbReference type="EMBL" id="CAH2404588.1"/>
    </source>
</evidence>
<dbReference type="Proteomes" id="UP001153050">
    <property type="component" value="Unassembled WGS sequence"/>
</dbReference>
<evidence type="ECO:0000256" key="1">
    <source>
        <dbReference type="ARBA" id="ARBA00023015"/>
    </source>
</evidence>
<evidence type="ECO:0000256" key="2">
    <source>
        <dbReference type="ARBA" id="ARBA00023125"/>
    </source>
</evidence>
<keyword evidence="1" id="KW-0805">Transcription regulation</keyword>
<name>A0ABN8K2R6_9HYPH</name>
<evidence type="ECO:0000313" key="6">
    <source>
        <dbReference type="Proteomes" id="UP001153050"/>
    </source>
</evidence>
<protein>
    <submittedName>
        <fullName evidence="5">HTH araC/xylS-type domain-containing protein</fullName>
    </submittedName>
</protein>
<keyword evidence="2" id="KW-0238">DNA-binding</keyword>
<keyword evidence="3" id="KW-0804">Transcription</keyword>
<sequence>MSDAGTATRWNFDQPPSDRLVLGWAGGQYESATRPFTARVEGNIAPRHHLLMATLKGGAARHAFTTDGGFRYEGRDAPGMISFLPAGCERRLQLDKVCWEWGAVAIDPELARIRLDGVGPFASTDEPFLFGLVQQMHMLATQDGSLDGTYCDAMSLALGQYLVSRSRVVSHVGPRTAAPALTPRQLRQTFDCIEAMLSGVIRIRDLAEPLGLSEGHFHRAFRASTGKTPLEEISERRVERAASLLALTDLSVTEIALDVGLSGPSQLARLFRHVKATSPSAWRRNLIR</sequence>
<reference evidence="5 6" key="1">
    <citation type="submission" date="2022-03" db="EMBL/GenBank/DDBJ databases">
        <authorList>
            <person name="Brunel B."/>
        </authorList>
    </citation>
    <scope>NUCLEOTIDE SEQUENCE [LARGE SCALE GENOMIC DNA]</scope>
    <source>
        <strain evidence="5">STM5069sample</strain>
    </source>
</reference>
<dbReference type="InterPro" id="IPR009057">
    <property type="entry name" value="Homeodomain-like_sf"/>
</dbReference>
<dbReference type="PROSITE" id="PS01124">
    <property type="entry name" value="HTH_ARAC_FAMILY_2"/>
    <property type="match status" value="1"/>
</dbReference>
<dbReference type="InterPro" id="IPR018062">
    <property type="entry name" value="HTH_AraC-typ_CS"/>
</dbReference>
<dbReference type="InterPro" id="IPR018060">
    <property type="entry name" value="HTH_AraC"/>
</dbReference>
<evidence type="ECO:0000259" key="4">
    <source>
        <dbReference type="PROSITE" id="PS01124"/>
    </source>
</evidence>
<gene>
    <name evidence="5" type="ORF">MES5069_430002</name>
</gene>
<dbReference type="PROSITE" id="PS00041">
    <property type="entry name" value="HTH_ARAC_FAMILY_1"/>
    <property type="match status" value="1"/>
</dbReference>
<feature type="domain" description="HTH araC/xylS-type" evidence="4">
    <location>
        <begin position="187"/>
        <end position="285"/>
    </location>
</feature>
<dbReference type="PANTHER" id="PTHR46796:SF14">
    <property type="entry name" value="TRANSCRIPTIONAL REGULATORY PROTEIN"/>
    <property type="match status" value="1"/>
</dbReference>
<dbReference type="RefSeq" id="WP_254020048.1">
    <property type="nucleotide sequence ID" value="NZ_CAKXZT010000139.1"/>
</dbReference>
<dbReference type="PANTHER" id="PTHR46796">
    <property type="entry name" value="HTH-TYPE TRANSCRIPTIONAL ACTIVATOR RHAS-RELATED"/>
    <property type="match status" value="1"/>
</dbReference>
<dbReference type="SMART" id="SM00342">
    <property type="entry name" value="HTH_ARAC"/>
    <property type="match status" value="1"/>
</dbReference>